<dbReference type="KEGG" id="mind:mvi_16170"/>
<evidence type="ECO:0000259" key="1">
    <source>
        <dbReference type="Pfam" id="PF05598"/>
    </source>
</evidence>
<protein>
    <recommendedName>
        <fullName evidence="1">Transposase InsH N-terminal domain-containing protein</fullName>
    </recommendedName>
</protein>
<dbReference type="Proteomes" id="UP000663508">
    <property type="component" value="Chromosome"/>
</dbReference>
<dbReference type="EMBL" id="AP024145">
    <property type="protein sequence ID" value="BCM83156.1"/>
    <property type="molecule type" value="Genomic_DNA"/>
</dbReference>
<gene>
    <name evidence="2" type="ORF">mvi_16170</name>
</gene>
<feature type="domain" description="Transposase InsH N-terminal" evidence="1">
    <location>
        <begin position="27"/>
        <end position="105"/>
    </location>
</feature>
<dbReference type="PANTHER" id="PTHR33408">
    <property type="entry name" value="TRANSPOSASE"/>
    <property type="match status" value="1"/>
</dbReference>
<dbReference type="InterPro" id="IPR008490">
    <property type="entry name" value="Transposase_InsH_N"/>
</dbReference>
<name>A0A8H8WRP7_9HYPH</name>
<organism evidence="2 3">
    <name type="scientific">Methylobacterium indicum</name>
    <dbReference type="NCBI Taxonomy" id="1775910"/>
    <lineage>
        <taxon>Bacteria</taxon>
        <taxon>Pseudomonadati</taxon>
        <taxon>Pseudomonadota</taxon>
        <taxon>Alphaproteobacteria</taxon>
        <taxon>Hyphomicrobiales</taxon>
        <taxon>Methylobacteriaceae</taxon>
        <taxon>Methylobacterium</taxon>
    </lineage>
</organism>
<proteinExistence type="predicted"/>
<dbReference type="AlphaFoldDB" id="A0A8H8WRP7"/>
<reference evidence="2" key="1">
    <citation type="submission" date="2020-11" db="EMBL/GenBank/DDBJ databases">
        <title>Complete genome sequence of a novel pathogenic Methylobacterium strain isolated from rice in Vietnam.</title>
        <authorList>
            <person name="Lai K."/>
            <person name="Okazaki S."/>
            <person name="Higashi K."/>
            <person name="Mori H."/>
            <person name="Toyoda A."/>
            <person name="Kurokawa K."/>
        </authorList>
    </citation>
    <scope>NUCLEOTIDE SEQUENCE</scope>
    <source>
        <strain evidence="2">VL1</strain>
    </source>
</reference>
<accession>A0A8H8WRP7</accession>
<evidence type="ECO:0000313" key="2">
    <source>
        <dbReference type="EMBL" id="BCM83156.1"/>
    </source>
</evidence>
<sequence>MTVLRPYSRQQRFLLPPDLADWVAEDDLAHVVATVERVALDAFGINHRGAGKAQSHPRLMLGLLIYANGIVSSRRPERATYRDIGARFVAADQHPDHDTIAAFRRDNARAFGPLPS</sequence>
<evidence type="ECO:0000313" key="3">
    <source>
        <dbReference type="Proteomes" id="UP000663508"/>
    </source>
</evidence>
<dbReference type="Pfam" id="PF05598">
    <property type="entry name" value="DUF772"/>
    <property type="match status" value="1"/>
</dbReference>